<name>A0A6C0DZW4_9ZZZZ</name>
<dbReference type="InterPro" id="IPR016024">
    <property type="entry name" value="ARM-type_fold"/>
</dbReference>
<protein>
    <recommendedName>
        <fullName evidence="2">MIF4G domain-containing protein</fullName>
    </recommendedName>
</protein>
<dbReference type="EMBL" id="MN739698">
    <property type="protein sequence ID" value="QHT21891.1"/>
    <property type="molecule type" value="Genomic_DNA"/>
</dbReference>
<dbReference type="AlphaFoldDB" id="A0A6C0DZW4"/>
<dbReference type="SUPFAM" id="SSF48371">
    <property type="entry name" value="ARM repeat"/>
    <property type="match status" value="1"/>
</dbReference>
<accession>A0A6C0DZW4</accession>
<proteinExistence type="predicted"/>
<dbReference type="Gene3D" id="1.25.40.180">
    <property type="match status" value="1"/>
</dbReference>
<evidence type="ECO:0008006" key="2">
    <source>
        <dbReference type="Google" id="ProtNLM"/>
    </source>
</evidence>
<reference evidence="1" key="1">
    <citation type="journal article" date="2020" name="Nature">
        <title>Giant virus diversity and host interactions through global metagenomics.</title>
        <authorList>
            <person name="Schulz F."/>
            <person name="Roux S."/>
            <person name="Paez-Espino D."/>
            <person name="Jungbluth S."/>
            <person name="Walsh D.A."/>
            <person name="Denef V.J."/>
            <person name="McMahon K.D."/>
            <person name="Konstantinidis K.T."/>
            <person name="Eloe-Fadrosh E.A."/>
            <person name="Kyrpides N.C."/>
            <person name="Woyke T."/>
        </authorList>
    </citation>
    <scope>NUCLEOTIDE SEQUENCE</scope>
    <source>
        <strain evidence="1">GVMAG-M-3300023179-103</strain>
    </source>
</reference>
<organism evidence="1">
    <name type="scientific">viral metagenome</name>
    <dbReference type="NCBI Taxonomy" id="1070528"/>
    <lineage>
        <taxon>unclassified sequences</taxon>
        <taxon>metagenomes</taxon>
        <taxon>organismal metagenomes</taxon>
    </lineage>
</organism>
<evidence type="ECO:0000313" key="1">
    <source>
        <dbReference type="EMBL" id="QHT21891.1"/>
    </source>
</evidence>
<sequence>MSNIIIKHDIDKIFSCQTDNVYLIPELEKYYVSTGKKEMNVLKDLMYSMVQVYKSCNNGTNLGDTNMKNIIRENLNKINNKNYQDVLNILQGLNYSSGEHYKVLSSELILKSMNDIMAYKSHDSNSNNMKTPSELYVDIIIHFSNFKIMSEGKEVKFKSVFLNLCNEYFTALTNSNEKMDKHNPHRVSNYKGLMNLIGMLFVNNIVDDKIIKFCCSKILNLVLYSKLEQDESDNYYLGYERLLNVILCVLEKDKNSNSVLDIFKDFNSKISVSIDVENKYKPLRMSAIILHKQNLKRIGEL</sequence>